<dbReference type="PANTHER" id="PTHR13779">
    <property type="entry name" value="WERNER HELICASE-INTERACTING PROTEIN 1 FAMILY MEMBER"/>
    <property type="match status" value="1"/>
</dbReference>
<dbReference type="GO" id="GO:0000731">
    <property type="term" value="P:DNA synthesis involved in DNA repair"/>
    <property type="evidence" value="ECO:0007669"/>
    <property type="project" value="TreeGrafter"/>
</dbReference>
<name>A0A7C2XGQ8_9BACT</name>
<dbReference type="InterPro" id="IPR051314">
    <property type="entry name" value="AAA_ATPase_RarA/MGS1/WRNIP1"/>
</dbReference>
<dbReference type="Gene3D" id="1.10.3710.10">
    <property type="entry name" value="DNA polymerase III clamp loader subunits, C-terminal domain"/>
    <property type="match status" value="1"/>
</dbReference>
<dbReference type="InterPro" id="IPR027417">
    <property type="entry name" value="P-loop_NTPase"/>
</dbReference>
<dbReference type="Pfam" id="PF00004">
    <property type="entry name" value="AAA"/>
    <property type="match status" value="1"/>
</dbReference>
<dbReference type="InterPro" id="IPR003959">
    <property type="entry name" value="ATPase_AAA_core"/>
</dbReference>
<feature type="domain" description="AAA+ ATPase" evidence="7">
    <location>
        <begin position="43"/>
        <end position="160"/>
    </location>
</feature>
<evidence type="ECO:0000259" key="7">
    <source>
        <dbReference type="SMART" id="SM00382"/>
    </source>
</evidence>
<evidence type="ECO:0000256" key="3">
    <source>
        <dbReference type="ARBA" id="ARBA00020776"/>
    </source>
</evidence>
<evidence type="ECO:0000256" key="6">
    <source>
        <dbReference type="ARBA" id="ARBA00022840"/>
    </source>
</evidence>
<keyword evidence="6" id="KW-0067">ATP-binding</keyword>
<proteinExistence type="inferred from homology"/>
<dbReference type="Gene3D" id="1.20.272.10">
    <property type="match status" value="1"/>
</dbReference>
<dbReference type="EMBL" id="DSDS01000077">
    <property type="protein sequence ID" value="HET97750.1"/>
    <property type="molecule type" value="Genomic_DNA"/>
</dbReference>
<dbReference type="FunFam" id="3.40.50.300:FF:000137">
    <property type="entry name" value="Replication-associated recombination protein A"/>
    <property type="match status" value="1"/>
</dbReference>
<dbReference type="Proteomes" id="UP000885986">
    <property type="component" value="Unassembled WGS sequence"/>
</dbReference>
<comment type="caution">
    <text evidence="8">The sequence shown here is derived from an EMBL/GenBank/DDBJ whole genome shotgun (WGS) entry which is preliminary data.</text>
</comment>
<dbReference type="PANTHER" id="PTHR13779:SF7">
    <property type="entry name" value="ATPASE WRNIP1"/>
    <property type="match status" value="1"/>
</dbReference>
<dbReference type="FunFam" id="1.10.3710.10:FF:000004">
    <property type="entry name" value="Putative ATPase, AAA family"/>
    <property type="match status" value="1"/>
</dbReference>
<evidence type="ECO:0000313" key="8">
    <source>
        <dbReference type="EMBL" id="HET97750.1"/>
    </source>
</evidence>
<dbReference type="InterPro" id="IPR003593">
    <property type="entry name" value="AAA+_ATPase"/>
</dbReference>
<dbReference type="Pfam" id="PF16193">
    <property type="entry name" value="AAA_assoc_2"/>
    <property type="match status" value="1"/>
</dbReference>
<gene>
    <name evidence="8" type="ORF">ENN98_03485</name>
</gene>
<evidence type="ECO:0000256" key="1">
    <source>
        <dbReference type="ARBA" id="ARBA00002393"/>
    </source>
</evidence>
<dbReference type="InterPro" id="IPR008921">
    <property type="entry name" value="DNA_pol3_clamp-load_cplx_C"/>
</dbReference>
<dbReference type="SUPFAM" id="SSF48019">
    <property type="entry name" value="post-AAA+ oligomerization domain-like"/>
    <property type="match status" value="1"/>
</dbReference>
<dbReference type="GO" id="GO:0008047">
    <property type="term" value="F:enzyme activator activity"/>
    <property type="evidence" value="ECO:0007669"/>
    <property type="project" value="TreeGrafter"/>
</dbReference>
<sequence>MTAPDPNTPLAERMRPDSLAEFVGQRHLLDDDKLLGGLLRTGHLPSLLLWGPPGSGKTTLARLLARSSGADFVFFSAVLSGVKEIREIVERSRRRKEESGRGCILFVDEIHRFNKSQQDAFLPHVEAGLITLIGATTENPSFQVIAPLLSRCRVLVLNPLEPEDLERILRAALADRQRGLGELRLSISDEAVAHLVGIADGDARNLLNSLEIAAALAADRHQGQKGEESGAMIELTTVEEALQRKSLRYDAEGEEHYNLISALHKSLRDSDPDGALYWLVRMLMAGEEPLYIARRLIRFASEDVGLADPQALALTLQAREAYHLLGSPEGELALAQATAYLATAPKSNAVYTAYNQIRDCVRRTGTLAVPMNLRNAPTRLMRELGYGKDYQYAHDDRLGLVEQQHLPDRLQGTSFYHPTNRGYEAVVKNRLDKWRKILAQRKSEK</sequence>
<dbReference type="InterPro" id="IPR032423">
    <property type="entry name" value="AAA_assoc_2"/>
</dbReference>
<dbReference type="SMART" id="SM00382">
    <property type="entry name" value="AAA"/>
    <property type="match status" value="1"/>
</dbReference>
<keyword evidence="5" id="KW-0547">Nucleotide-binding</keyword>
<keyword evidence="4" id="KW-0235">DNA replication</keyword>
<dbReference type="FunFam" id="1.20.272.10:FF:000001">
    <property type="entry name" value="Putative AAA family ATPase"/>
    <property type="match status" value="1"/>
</dbReference>
<evidence type="ECO:0000256" key="2">
    <source>
        <dbReference type="ARBA" id="ARBA00008959"/>
    </source>
</evidence>
<accession>A0A7C2XGQ8</accession>
<dbReference type="Gene3D" id="3.40.50.300">
    <property type="entry name" value="P-loop containing nucleotide triphosphate hydrolases"/>
    <property type="match status" value="1"/>
</dbReference>
<dbReference type="GO" id="GO:0006261">
    <property type="term" value="P:DNA-templated DNA replication"/>
    <property type="evidence" value="ECO:0007669"/>
    <property type="project" value="TreeGrafter"/>
</dbReference>
<dbReference type="GO" id="GO:0016887">
    <property type="term" value="F:ATP hydrolysis activity"/>
    <property type="evidence" value="ECO:0007669"/>
    <property type="project" value="InterPro"/>
</dbReference>
<comment type="similarity">
    <text evidence="2">Belongs to the AAA ATPase family. RarA/MGS1/WRNIP1 subfamily.</text>
</comment>
<organism evidence="8">
    <name type="scientific">Desulfurivibrio alkaliphilus</name>
    <dbReference type="NCBI Taxonomy" id="427923"/>
    <lineage>
        <taxon>Bacteria</taxon>
        <taxon>Pseudomonadati</taxon>
        <taxon>Thermodesulfobacteriota</taxon>
        <taxon>Desulfobulbia</taxon>
        <taxon>Desulfobulbales</taxon>
        <taxon>Desulfobulbaceae</taxon>
        <taxon>Desulfurivibrio</taxon>
    </lineage>
</organism>
<dbReference type="GO" id="GO:0005524">
    <property type="term" value="F:ATP binding"/>
    <property type="evidence" value="ECO:0007669"/>
    <property type="project" value="UniProtKB-KW"/>
</dbReference>
<dbReference type="AlphaFoldDB" id="A0A7C2XGQ8"/>
<dbReference type="Gene3D" id="1.10.8.60">
    <property type="match status" value="1"/>
</dbReference>
<dbReference type="Pfam" id="PF12002">
    <property type="entry name" value="MgsA_C"/>
    <property type="match status" value="1"/>
</dbReference>
<comment type="function">
    <text evidence="1">DNA-dependent ATPase that plays important roles in cellular responses to stalled DNA replication processes.</text>
</comment>
<protein>
    <recommendedName>
        <fullName evidence="3">Replication-associated recombination protein A</fullName>
    </recommendedName>
</protein>
<dbReference type="InterPro" id="IPR021886">
    <property type="entry name" value="MgsA_C"/>
</dbReference>
<evidence type="ECO:0000256" key="4">
    <source>
        <dbReference type="ARBA" id="ARBA00022705"/>
    </source>
</evidence>
<dbReference type="GO" id="GO:0003677">
    <property type="term" value="F:DNA binding"/>
    <property type="evidence" value="ECO:0007669"/>
    <property type="project" value="InterPro"/>
</dbReference>
<dbReference type="CDD" id="cd18139">
    <property type="entry name" value="HLD_clamp_RarA"/>
    <property type="match status" value="1"/>
</dbReference>
<reference evidence="8" key="1">
    <citation type="journal article" date="2020" name="mSystems">
        <title>Genome- and Community-Level Interaction Insights into Carbon Utilization and Element Cycling Functions of Hydrothermarchaeota in Hydrothermal Sediment.</title>
        <authorList>
            <person name="Zhou Z."/>
            <person name="Liu Y."/>
            <person name="Xu W."/>
            <person name="Pan J."/>
            <person name="Luo Z.H."/>
            <person name="Li M."/>
        </authorList>
    </citation>
    <scope>NUCLEOTIDE SEQUENCE [LARGE SCALE GENOMIC DNA]</scope>
    <source>
        <strain evidence="8">SpSt-1224</strain>
    </source>
</reference>
<dbReference type="CDD" id="cd00009">
    <property type="entry name" value="AAA"/>
    <property type="match status" value="1"/>
</dbReference>
<dbReference type="GO" id="GO:0017116">
    <property type="term" value="F:single-stranded DNA helicase activity"/>
    <property type="evidence" value="ECO:0007669"/>
    <property type="project" value="TreeGrafter"/>
</dbReference>
<dbReference type="SUPFAM" id="SSF52540">
    <property type="entry name" value="P-loop containing nucleoside triphosphate hydrolases"/>
    <property type="match status" value="1"/>
</dbReference>
<evidence type="ECO:0000256" key="5">
    <source>
        <dbReference type="ARBA" id="ARBA00022741"/>
    </source>
</evidence>